<evidence type="ECO:0000313" key="3">
    <source>
        <dbReference type="Proteomes" id="UP000708148"/>
    </source>
</evidence>
<dbReference type="Proteomes" id="UP000708148">
    <property type="component" value="Unassembled WGS sequence"/>
</dbReference>
<dbReference type="OrthoDB" id="7827681at2759"/>
<reference evidence="2" key="1">
    <citation type="submission" date="2020-12" db="EMBL/GenBank/DDBJ databases">
        <authorList>
            <person name="Iha C."/>
        </authorList>
    </citation>
    <scope>NUCLEOTIDE SEQUENCE</scope>
</reference>
<dbReference type="InterPro" id="IPR023614">
    <property type="entry name" value="Porin_dom_sf"/>
</dbReference>
<dbReference type="EMBL" id="CAJHUC010000411">
    <property type="protein sequence ID" value="CAD7695954.1"/>
    <property type="molecule type" value="Genomic_DNA"/>
</dbReference>
<dbReference type="InterPro" id="IPR027246">
    <property type="entry name" value="Porin_Euk/Tom40"/>
</dbReference>
<dbReference type="PANTHER" id="PTHR11743">
    <property type="entry name" value="VOLTAGE-DEPENDENT ANION-SELECTIVE CHANNEL"/>
    <property type="match status" value="1"/>
</dbReference>
<evidence type="ECO:0008006" key="4">
    <source>
        <dbReference type="Google" id="ProtNLM"/>
    </source>
</evidence>
<evidence type="ECO:0000256" key="1">
    <source>
        <dbReference type="ARBA" id="ARBA00009624"/>
    </source>
</evidence>
<dbReference type="GO" id="GO:0008308">
    <property type="term" value="F:voltage-gated monoatomic anion channel activity"/>
    <property type="evidence" value="ECO:0007669"/>
    <property type="project" value="InterPro"/>
</dbReference>
<protein>
    <recommendedName>
        <fullName evidence="4">Voltage-dependent anion-selective channel</fullName>
    </recommendedName>
</protein>
<dbReference type="Gene3D" id="2.40.160.10">
    <property type="entry name" value="Porin"/>
    <property type="match status" value="1"/>
</dbReference>
<comment type="caution">
    <text evidence="2">The sequence shown here is derived from an EMBL/GenBank/DDBJ whole genome shotgun (WGS) entry which is preliminary data.</text>
</comment>
<dbReference type="InterPro" id="IPR001925">
    <property type="entry name" value="Porin_Euk"/>
</dbReference>
<accession>A0A8S1IR90</accession>
<keyword evidence="3" id="KW-1185">Reference proteome</keyword>
<sequence length="275" mass="28868">MKGFADFGKSAKDVLYGGSKGGTYQYDGKLKLSTKASDGMAFTLSSTLKGDKLSGEFKSSYGYNRYSVDMTVTGASKVTVKGNIADFLTPGLKCTGSFALPATSPSKVGLQFTQPLVSAKVDVDVTASPKVSASMASGYQKLLCGAECAYDSAKGAFSSWSIGTTYAGAGYEAAMLYNDKGVLKLLHAQNLDDKSVVGVEIVRPLKDDAPQSFAFGLTRLLSNGALVKAKAESSGVTSVLWEHQIEKGFKVALSGQFDAKDFDKGARVGTAIEIN</sequence>
<dbReference type="Pfam" id="PF01459">
    <property type="entry name" value="Porin_3"/>
    <property type="match status" value="1"/>
</dbReference>
<organism evidence="2 3">
    <name type="scientific">Ostreobium quekettii</name>
    <dbReference type="NCBI Taxonomy" id="121088"/>
    <lineage>
        <taxon>Eukaryota</taxon>
        <taxon>Viridiplantae</taxon>
        <taxon>Chlorophyta</taxon>
        <taxon>core chlorophytes</taxon>
        <taxon>Ulvophyceae</taxon>
        <taxon>TCBD clade</taxon>
        <taxon>Bryopsidales</taxon>
        <taxon>Ostreobineae</taxon>
        <taxon>Ostreobiaceae</taxon>
        <taxon>Ostreobium</taxon>
    </lineage>
</organism>
<dbReference type="PANTHER" id="PTHR11743:SF70">
    <property type="entry name" value="GH26960P-RELATED"/>
    <property type="match status" value="1"/>
</dbReference>
<dbReference type="AlphaFoldDB" id="A0A8S1IR90"/>
<dbReference type="CDD" id="cd07306">
    <property type="entry name" value="Porin3_VDAC"/>
    <property type="match status" value="1"/>
</dbReference>
<gene>
    <name evidence="2" type="ORF">OSTQU699_LOCUS1315</name>
</gene>
<comment type="similarity">
    <text evidence="1">Belongs to the eukaryotic mitochondrial porin (TC 1.B.8.1) family.</text>
</comment>
<dbReference type="GO" id="GO:0005741">
    <property type="term" value="C:mitochondrial outer membrane"/>
    <property type="evidence" value="ECO:0007669"/>
    <property type="project" value="InterPro"/>
</dbReference>
<evidence type="ECO:0000313" key="2">
    <source>
        <dbReference type="EMBL" id="CAD7695954.1"/>
    </source>
</evidence>
<proteinExistence type="inferred from homology"/>
<name>A0A8S1IR90_9CHLO</name>